<comment type="caution">
    <text evidence="1">The sequence shown here is derived from an EMBL/GenBank/DDBJ whole genome shotgun (WGS) entry which is preliminary data.</text>
</comment>
<evidence type="ECO:0000313" key="1">
    <source>
        <dbReference type="EMBL" id="KAK8060129.1"/>
    </source>
</evidence>
<evidence type="ECO:0000313" key="2">
    <source>
        <dbReference type="Proteomes" id="UP001446871"/>
    </source>
</evidence>
<name>A0ABR1UMI7_9PEZI</name>
<sequence>MPDLEGVSYSEAACVAAVSEYYEFLTKIYLHKSEIICPPEGGWPSITQAYPEVLARFGKSDKVISLLAHLPYIRNKGGAEDDSCRMVTEGYAFTEVAPAHVMGLTAGHRESSKIIVDTELGIIHWNKYPYRNQETQIREPIVDDPYDWAPEEEAEWRAESEAWATTDFFEVLKGLYTDLHFIPVSNREVLS</sequence>
<keyword evidence="2" id="KW-1185">Reference proteome</keyword>
<organism evidence="1 2">
    <name type="scientific">Apiospora saccharicola</name>
    <dbReference type="NCBI Taxonomy" id="335842"/>
    <lineage>
        <taxon>Eukaryota</taxon>
        <taxon>Fungi</taxon>
        <taxon>Dikarya</taxon>
        <taxon>Ascomycota</taxon>
        <taxon>Pezizomycotina</taxon>
        <taxon>Sordariomycetes</taxon>
        <taxon>Xylariomycetidae</taxon>
        <taxon>Amphisphaeriales</taxon>
        <taxon>Apiosporaceae</taxon>
        <taxon>Apiospora</taxon>
    </lineage>
</organism>
<proteinExistence type="predicted"/>
<gene>
    <name evidence="1" type="ORF">PG996_010059</name>
</gene>
<protein>
    <submittedName>
        <fullName evidence="1">Uncharacterized protein</fullName>
    </submittedName>
</protein>
<dbReference type="EMBL" id="JAQQWM010000006">
    <property type="protein sequence ID" value="KAK8060129.1"/>
    <property type="molecule type" value="Genomic_DNA"/>
</dbReference>
<reference evidence="1 2" key="1">
    <citation type="submission" date="2023-01" db="EMBL/GenBank/DDBJ databases">
        <title>Analysis of 21 Apiospora genomes using comparative genomics revels a genus with tremendous synthesis potential of carbohydrate active enzymes and secondary metabolites.</title>
        <authorList>
            <person name="Sorensen T."/>
        </authorList>
    </citation>
    <scope>NUCLEOTIDE SEQUENCE [LARGE SCALE GENOMIC DNA]</scope>
    <source>
        <strain evidence="1 2">CBS 83171</strain>
    </source>
</reference>
<accession>A0ABR1UMI7</accession>
<dbReference type="Proteomes" id="UP001446871">
    <property type="component" value="Unassembled WGS sequence"/>
</dbReference>